<reference evidence="2 3" key="1">
    <citation type="journal article" date="2021" name="ISME Commun">
        <title>Automated analysis of genomic sequences facilitates high-throughput and comprehensive description of bacteria.</title>
        <authorList>
            <person name="Hitch T.C.A."/>
        </authorList>
    </citation>
    <scope>NUCLEOTIDE SEQUENCE [LARGE SCALE GENOMIC DNA]</scope>
    <source>
        <strain evidence="2 3">H2_18</strain>
    </source>
</reference>
<dbReference type="Proteomes" id="UP001652394">
    <property type="component" value="Unassembled WGS sequence"/>
</dbReference>
<protein>
    <recommendedName>
        <fullName evidence="4">DUF3784 domain-containing protein</fullName>
    </recommendedName>
</protein>
<organism evidence="2 3">
    <name type="scientific">Faecalicatena acetigenes</name>
    <dbReference type="NCBI Taxonomy" id="2981790"/>
    <lineage>
        <taxon>Bacteria</taxon>
        <taxon>Bacillati</taxon>
        <taxon>Bacillota</taxon>
        <taxon>Clostridia</taxon>
        <taxon>Lachnospirales</taxon>
        <taxon>Lachnospiraceae</taxon>
        <taxon>Faecalicatena</taxon>
    </lineage>
</organism>
<keyword evidence="1" id="KW-0812">Transmembrane</keyword>
<sequence length="99" mass="10770">MLALLGAFGICFILRGAFMFAGRGIPKGVLERLSDKEQLRGWYRGTGSVHILWGVCAVLLWCANTFSAISIYALIAVVICAVSSIIISCKTTYTYSRTS</sequence>
<feature type="transmembrane region" description="Helical" evidence="1">
    <location>
        <begin position="69"/>
        <end position="87"/>
    </location>
</feature>
<keyword evidence="3" id="KW-1185">Reference proteome</keyword>
<feature type="transmembrane region" description="Helical" evidence="1">
    <location>
        <begin position="42"/>
        <end position="62"/>
    </location>
</feature>
<dbReference type="RefSeq" id="WP_059067466.1">
    <property type="nucleotide sequence ID" value="NZ_JAOQJX010000001.1"/>
</dbReference>
<comment type="caution">
    <text evidence="2">The sequence shown here is derived from an EMBL/GenBank/DDBJ whole genome shotgun (WGS) entry which is preliminary data.</text>
</comment>
<evidence type="ECO:0000313" key="2">
    <source>
        <dbReference type="EMBL" id="MCU6746112.1"/>
    </source>
</evidence>
<evidence type="ECO:0000256" key="1">
    <source>
        <dbReference type="SAM" id="Phobius"/>
    </source>
</evidence>
<accession>A0ABT2T871</accession>
<evidence type="ECO:0000313" key="3">
    <source>
        <dbReference type="Proteomes" id="UP001652394"/>
    </source>
</evidence>
<keyword evidence="1" id="KW-0472">Membrane</keyword>
<name>A0ABT2T871_9FIRM</name>
<gene>
    <name evidence="2" type="ORF">OCV51_00300</name>
</gene>
<proteinExistence type="predicted"/>
<dbReference type="EMBL" id="JAOQJX010000001">
    <property type="protein sequence ID" value="MCU6746112.1"/>
    <property type="molecule type" value="Genomic_DNA"/>
</dbReference>
<keyword evidence="1" id="KW-1133">Transmembrane helix</keyword>
<evidence type="ECO:0008006" key="4">
    <source>
        <dbReference type="Google" id="ProtNLM"/>
    </source>
</evidence>